<sequence>MNDFYLFANCNFVPDKYADWQSAYEDLAKYVFASEPTTKTYYFGIPIDYSHDFDKTTSMFAFEVYGNREDLYETHLNSSAMTKFLEIIPQASTTGLDLNHYRCITGFLDLSGNQQEAEVMQDMRITCLNPSSRSKIITSLNTIVNNIHDQENENGGKSGVLTYMAFASLDDEVGLRVFGRWNSRDDLERFVRREDIVGFWMENKEMMKGMEQHLYLPNGKGWLHRGNDYAGYVHQSNAGL</sequence>
<dbReference type="OrthoDB" id="5328688at2759"/>
<gene>
    <name evidence="1" type="ORF">P280DRAFT_547559</name>
</gene>
<keyword evidence="2" id="KW-1185">Reference proteome</keyword>
<evidence type="ECO:0000313" key="1">
    <source>
        <dbReference type="EMBL" id="KAF2643410.1"/>
    </source>
</evidence>
<accession>A0A6A6S744</accession>
<dbReference type="SUPFAM" id="SSF54909">
    <property type="entry name" value="Dimeric alpha+beta barrel"/>
    <property type="match status" value="1"/>
</dbReference>
<organism evidence="1 2">
    <name type="scientific">Massarina eburnea CBS 473.64</name>
    <dbReference type="NCBI Taxonomy" id="1395130"/>
    <lineage>
        <taxon>Eukaryota</taxon>
        <taxon>Fungi</taxon>
        <taxon>Dikarya</taxon>
        <taxon>Ascomycota</taxon>
        <taxon>Pezizomycotina</taxon>
        <taxon>Dothideomycetes</taxon>
        <taxon>Pleosporomycetidae</taxon>
        <taxon>Pleosporales</taxon>
        <taxon>Massarineae</taxon>
        <taxon>Massarinaceae</taxon>
        <taxon>Massarina</taxon>
    </lineage>
</organism>
<dbReference type="InterPro" id="IPR011008">
    <property type="entry name" value="Dimeric_a/b-barrel"/>
</dbReference>
<dbReference type="Proteomes" id="UP000799753">
    <property type="component" value="Unassembled WGS sequence"/>
</dbReference>
<proteinExistence type="predicted"/>
<reference evidence="1" key="1">
    <citation type="journal article" date="2020" name="Stud. Mycol.">
        <title>101 Dothideomycetes genomes: a test case for predicting lifestyles and emergence of pathogens.</title>
        <authorList>
            <person name="Haridas S."/>
            <person name="Albert R."/>
            <person name="Binder M."/>
            <person name="Bloem J."/>
            <person name="Labutti K."/>
            <person name="Salamov A."/>
            <person name="Andreopoulos B."/>
            <person name="Baker S."/>
            <person name="Barry K."/>
            <person name="Bills G."/>
            <person name="Bluhm B."/>
            <person name="Cannon C."/>
            <person name="Castanera R."/>
            <person name="Culley D."/>
            <person name="Daum C."/>
            <person name="Ezra D."/>
            <person name="Gonzalez J."/>
            <person name="Henrissat B."/>
            <person name="Kuo A."/>
            <person name="Liang C."/>
            <person name="Lipzen A."/>
            <person name="Lutzoni F."/>
            <person name="Magnuson J."/>
            <person name="Mondo S."/>
            <person name="Nolan M."/>
            <person name="Ohm R."/>
            <person name="Pangilinan J."/>
            <person name="Park H.-J."/>
            <person name="Ramirez L."/>
            <person name="Alfaro M."/>
            <person name="Sun H."/>
            <person name="Tritt A."/>
            <person name="Yoshinaga Y."/>
            <person name="Zwiers L.-H."/>
            <person name="Turgeon B."/>
            <person name="Goodwin S."/>
            <person name="Spatafora J."/>
            <person name="Crous P."/>
            <person name="Grigoriev I."/>
        </authorList>
    </citation>
    <scope>NUCLEOTIDE SEQUENCE</scope>
    <source>
        <strain evidence="1">CBS 473.64</strain>
    </source>
</reference>
<name>A0A6A6S744_9PLEO</name>
<dbReference type="Gene3D" id="3.30.70.100">
    <property type="match status" value="1"/>
</dbReference>
<evidence type="ECO:0008006" key="3">
    <source>
        <dbReference type="Google" id="ProtNLM"/>
    </source>
</evidence>
<protein>
    <recommendedName>
        <fullName evidence="3">ABM domain-containing protein</fullName>
    </recommendedName>
</protein>
<evidence type="ECO:0000313" key="2">
    <source>
        <dbReference type="Proteomes" id="UP000799753"/>
    </source>
</evidence>
<dbReference type="AlphaFoldDB" id="A0A6A6S744"/>
<dbReference type="EMBL" id="MU006780">
    <property type="protein sequence ID" value="KAF2643410.1"/>
    <property type="molecule type" value="Genomic_DNA"/>
</dbReference>